<evidence type="ECO:0000256" key="1">
    <source>
        <dbReference type="SAM" id="MobiDB-lite"/>
    </source>
</evidence>
<sequence length="81" mass="8550">MFEGNSGEGCSGMMFMGGDDEVVSEKDGISLDGCVGRQHGDVGNESGDDSVPGDVGNEDGVDPILGKRIRRPPSYLKDFVR</sequence>
<proteinExistence type="predicted"/>
<dbReference type="EMBL" id="JANPWB010000011">
    <property type="protein sequence ID" value="KAJ1124585.1"/>
    <property type="molecule type" value="Genomic_DNA"/>
</dbReference>
<gene>
    <name evidence="2" type="ORF">NDU88_003035</name>
</gene>
<accession>A0AAV7PBU5</accession>
<feature type="region of interest" description="Disordered" evidence="1">
    <location>
        <begin position="31"/>
        <end position="68"/>
    </location>
</feature>
<dbReference type="AlphaFoldDB" id="A0AAV7PBU5"/>
<reference evidence="2" key="1">
    <citation type="journal article" date="2022" name="bioRxiv">
        <title>Sequencing and chromosome-scale assembly of the giantPleurodeles waltlgenome.</title>
        <authorList>
            <person name="Brown T."/>
            <person name="Elewa A."/>
            <person name="Iarovenko S."/>
            <person name="Subramanian E."/>
            <person name="Araus A.J."/>
            <person name="Petzold A."/>
            <person name="Susuki M."/>
            <person name="Suzuki K.-i.T."/>
            <person name="Hayashi T."/>
            <person name="Toyoda A."/>
            <person name="Oliveira C."/>
            <person name="Osipova E."/>
            <person name="Leigh N.D."/>
            <person name="Simon A."/>
            <person name="Yun M.H."/>
        </authorList>
    </citation>
    <scope>NUCLEOTIDE SEQUENCE</scope>
    <source>
        <strain evidence="2">20211129_DDA</strain>
        <tissue evidence="2">Liver</tissue>
    </source>
</reference>
<evidence type="ECO:0000313" key="2">
    <source>
        <dbReference type="EMBL" id="KAJ1124585.1"/>
    </source>
</evidence>
<dbReference type="Proteomes" id="UP001066276">
    <property type="component" value="Chromosome 7"/>
</dbReference>
<evidence type="ECO:0000313" key="3">
    <source>
        <dbReference type="Proteomes" id="UP001066276"/>
    </source>
</evidence>
<keyword evidence="3" id="KW-1185">Reference proteome</keyword>
<organism evidence="2 3">
    <name type="scientific">Pleurodeles waltl</name>
    <name type="common">Iberian ribbed newt</name>
    <dbReference type="NCBI Taxonomy" id="8319"/>
    <lineage>
        <taxon>Eukaryota</taxon>
        <taxon>Metazoa</taxon>
        <taxon>Chordata</taxon>
        <taxon>Craniata</taxon>
        <taxon>Vertebrata</taxon>
        <taxon>Euteleostomi</taxon>
        <taxon>Amphibia</taxon>
        <taxon>Batrachia</taxon>
        <taxon>Caudata</taxon>
        <taxon>Salamandroidea</taxon>
        <taxon>Salamandridae</taxon>
        <taxon>Pleurodelinae</taxon>
        <taxon>Pleurodeles</taxon>
    </lineage>
</organism>
<name>A0AAV7PBU5_PLEWA</name>
<protein>
    <submittedName>
        <fullName evidence="2">Uncharacterized protein</fullName>
    </submittedName>
</protein>
<comment type="caution">
    <text evidence="2">The sequence shown here is derived from an EMBL/GenBank/DDBJ whole genome shotgun (WGS) entry which is preliminary data.</text>
</comment>